<comment type="similarity">
    <text evidence="3 9">Belongs to the CobD/CbiB family.</text>
</comment>
<proteinExistence type="inferred from homology"/>
<dbReference type="PANTHER" id="PTHR34308:SF1">
    <property type="entry name" value="COBALAMIN BIOSYNTHESIS PROTEIN CBIB"/>
    <property type="match status" value="1"/>
</dbReference>
<comment type="caution">
    <text evidence="10">The sequence shown here is derived from an EMBL/GenBank/DDBJ whole genome shotgun (WGS) entry which is preliminary data.</text>
</comment>
<name>A0A841R5H6_9SPIO</name>
<protein>
    <recommendedName>
        <fullName evidence="9">Cobalamin biosynthesis protein CobD</fullName>
    </recommendedName>
</protein>
<dbReference type="GO" id="GO:0005886">
    <property type="term" value="C:plasma membrane"/>
    <property type="evidence" value="ECO:0007669"/>
    <property type="project" value="UniProtKB-SubCell"/>
</dbReference>
<comment type="subcellular location">
    <subcellularLocation>
        <location evidence="1 9">Cell membrane</location>
        <topology evidence="1 9">Multi-pass membrane protein</topology>
    </subcellularLocation>
</comment>
<accession>A0A841R5H6</accession>
<dbReference type="AlphaFoldDB" id="A0A841R5H6"/>
<evidence type="ECO:0000256" key="6">
    <source>
        <dbReference type="ARBA" id="ARBA00022692"/>
    </source>
</evidence>
<comment type="function">
    <text evidence="9">Converts cobyric acid to cobinamide by the addition of aminopropanol on the F carboxylic group.</text>
</comment>
<keyword evidence="11" id="KW-1185">Reference proteome</keyword>
<evidence type="ECO:0000256" key="8">
    <source>
        <dbReference type="ARBA" id="ARBA00023136"/>
    </source>
</evidence>
<evidence type="ECO:0000256" key="3">
    <source>
        <dbReference type="ARBA" id="ARBA00006263"/>
    </source>
</evidence>
<dbReference type="NCBIfam" id="TIGR00380">
    <property type="entry name" value="cobal_cbiB"/>
    <property type="match status" value="1"/>
</dbReference>
<evidence type="ECO:0000256" key="1">
    <source>
        <dbReference type="ARBA" id="ARBA00004651"/>
    </source>
</evidence>
<dbReference type="Proteomes" id="UP000587760">
    <property type="component" value="Unassembled WGS sequence"/>
</dbReference>
<feature type="transmembrane region" description="Helical" evidence="9">
    <location>
        <begin position="53"/>
        <end position="75"/>
    </location>
</feature>
<evidence type="ECO:0000256" key="4">
    <source>
        <dbReference type="ARBA" id="ARBA00022475"/>
    </source>
</evidence>
<dbReference type="UniPathway" id="UPA00148"/>
<evidence type="ECO:0000313" key="10">
    <source>
        <dbReference type="EMBL" id="MBB6479073.1"/>
    </source>
</evidence>
<sequence>MTASHTAQLIVFSAFVLDLVFGEYPDRFHPVLYMGHYIKFLWSRRPGREKRTLLLWGVFLVLSGGFIFWCGPYFLHTFIKGMAGVLVSILLLKPVFALKALVKAAGQIKKALEEGDLEDARRLTSYHLVSRDTENLSEEEVCGAVIESVSENLTDSFVSPLFYFAFAGIPGAWAYRFVNTCDSLIGYRTAEYESGGKFAARFDDILNWIPARLAGLLIVAAAAVNGEKGKNAWKTMRQSHGETSSPNAGWTMSAMAGSLGISLEKREEYTLVGGEEKADFQFIGRATRIIVTAAGMYMIFLLALLEVLV</sequence>
<feature type="transmembrane region" description="Helical" evidence="9">
    <location>
        <begin position="81"/>
        <end position="102"/>
    </location>
</feature>
<evidence type="ECO:0000256" key="2">
    <source>
        <dbReference type="ARBA" id="ARBA00004953"/>
    </source>
</evidence>
<gene>
    <name evidence="9" type="primary">cobD</name>
    <name evidence="10" type="ORF">HNR50_000706</name>
</gene>
<comment type="caution">
    <text evidence="9">Lacks conserved residue(s) required for the propagation of feature annotation.</text>
</comment>
<keyword evidence="4 9" id="KW-1003">Cell membrane</keyword>
<reference evidence="10 11" key="1">
    <citation type="submission" date="2020-08" db="EMBL/GenBank/DDBJ databases">
        <title>Genomic Encyclopedia of Type Strains, Phase IV (KMG-IV): sequencing the most valuable type-strain genomes for metagenomic binning, comparative biology and taxonomic classification.</title>
        <authorList>
            <person name="Goeker M."/>
        </authorList>
    </citation>
    <scope>NUCLEOTIDE SEQUENCE [LARGE SCALE GENOMIC DNA]</scope>
    <source>
        <strain evidence="10 11">DSM 2461</strain>
    </source>
</reference>
<feature type="transmembrane region" description="Helical" evidence="9">
    <location>
        <begin position="289"/>
        <end position="308"/>
    </location>
</feature>
<evidence type="ECO:0000313" key="11">
    <source>
        <dbReference type="Proteomes" id="UP000587760"/>
    </source>
</evidence>
<comment type="pathway">
    <text evidence="2 9">Cofactor biosynthesis; adenosylcobalamin biosynthesis.</text>
</comment>
<evidence type="ECO:0000256" key="7">
    <source>
        <dbReference type="ARBA" id="ARBA00022989"/>
    </source>
</evidence>
<keyword evidence="5 9" id="KW-0169">Cobalamin biosynthesis</keyword>
<evidence type="ECO:0000256" key="5">
    <source>
        <dbReference type="ARBA" id="ARBA00022573"/>
    </source>
</evidence>
<organism evidence="10 11">
    <name type="scientific">Spirochaeta isovalerica</name>
    <dbReference type="NCBI Taxonomy" id="150"/>
    <lineage>
        <taxon>Bacteria</taxon>
        <taxon>Pseudomonadati</taxon>
        <taxon>Spirochaetota</taxon>
        <taxon>Spirochaetia</taxon>
        <taxon>Spirochaetales</taxon>
        <taxon>Spirochaetaceae</taxon>
        <taxon>Spirochaeta</taxon>
    </lineage>
</organism>
<dbReference type="GO" id="GO:0015420">
    <property type="term" value="F:ABC-type vitamin B12 transporter activity"/>
    <property type="evidence" value="ECO:0007669"/>
    <property type="project" value="UniProtKB-UniRule"/>
</dbReference>
<dbReference type="EMBL" id="JACHGJ010000001">
    <property type="protein sequence ID" value="MBB6479073.1"/>
    <property type="molecule type" value="Genomic_DNA"/>
</dbReference>
<dbReference type="Pfam" id="PF03186">
    <property type="entry name" value="CobD_Cbib"/>
    <property type="match status" value="1"/>
</dbReference>
<keyword evidence="10" id="KW-0436">Ligase</keyword>
<dbReference type="GO" id="GO:0009236">
    <property type="term" value="P:cobalamin biosynthetic process"/>
    <property type="evidence" value="ECO:0007669"/>
    <property type="project" value="UniProtKB-UniRule"/>
</dbReference>
<dbReference type="HAMAP" id="MF_00024">
    <property type="entry name" value="CobD_CbiB"/>
    <property type="match status" value="1"/>
</dbReference>
<dbReference type="GO" id="GO:0048472">
    <property type="term" value="F:threonine-phosphate decarboxylase activity"/>
    <property type="evidence" value="ECO:0007669"/>
    <property type="project" value="InterPro"/>
</dbReference>
<dbReference type="PANTHER" id="PTHR34308">
    <property type="entry name" value="COBALAMIN BIOSYNTHESIS PROTEIN CBIB"/>
    <property type="match status" value="1"/>
</dbReference>
<dbReference type="RefSeq" id="WP_184743838.1">
    <property type="nucleotide sequence ID" value="NZ_JACHGJ010000001.1"/>
</dbReference>
<evidence type="ECO:0000256" key="9">
    <source>
        <dbReference type="HAMAP-Rule" id="MF_00024"/>
    </source>
</evidence>
<keyword evidence="8 9" id="KW-0472">Membrane</keyword>
<dbReference type="GO" id="GO:0016874">
    <property type="term" value="F:ligase activity"/>
    <property type="evidence" value="ECO:0007669"/>
    <property type="project" value="UniProtKB-KW"/>
</dbReference>
<dbReference type="NCBIfam" id="NF002281">
    <property type="entry name" value="PRK01209.2-5"/>
    <property type="match status" value="1"/>
</dbReference>
<keyword evidence="6 9" id="KW-0812">Transmembrane</keyword>
<keyword evidence="7 9" id="KW-1133">Transmembrane helix</keyword>
<dbReference type="InterPro" id="IPR004485">
    <property type="entry name" value="Cobalamin_biosynth_CobD/CbiB"/>
</dbReference>